<evidence type="ECO:0000313" key="2">
    <source>
        <dbReference type="EMBL" id="KAA9110192.1"/>
    </source>
</evidence>
<evidence type="ECO:0000313" key="3">
    <source>
        <dbReference type="Proteomes" id="UP000325827"/>
    </source>
</evidence>
<dbReference type="AlphaFoldDB" id="A0A5J5J2S8"/>
<gene>
    <name evidence="2" type="ORF">F6B43_00330</name>
</gene>
<dbReference type="Proteomes" id="UP000325827">
    <property type="component" value="Unassembled WGS sequence"/>
</dbReference>
<protein>
    <recommendedName>
        <fullName evidence="1">DUF732 domain-containing protein</fullName>
    </recommendedName>
</protein>
<accession>A0A5J5J2S8</accession>
<sequence length="122" mass="13040">MNRLASLSIVPLVALARPDYLRNVDELAACASSPQRSPAERAYLDGTFAAVSEAGLDGGDEETFLEFGRTVCDDWSSNYPDNTREQNVLGSQATVRLSQPDEAKASVSVAAVALASQYLCPE</sequence>
<dbReference type="RefSeq" id="WP_150446996.1">
    <property type="nucleotide sequence ID" value="NZ_VYSA01000001.1"/>
</dbReference>
<feature type="domain" description="DUF732" evidence="1">
    <location>
        <begin position="40"/>
        <end position="122"/>
    </location>
</feature>
<dbReference type="InterPro" id="IPR007969">
    <property type="entry name" value="DUF732"/>
</dbReference>
<proteinExistence type="predicted"/>
<dbReference type="EMBL" id="VYSA01000001">
    <property type="protein sequence ID" value="KAA9110192.1"/>
    <property type="molecule type" value="Genomic_DNA"/>
</dbReference>
<dbReference type="Pfam" id="PF05305">
    <property type="entry name" value="DUF732"/>
    <property type="match status" value="1"/>
</dbReference>
<organism evidence="2 3">
    <name type="scientific">Microbacterium rhizomatis</name>
    <dbReference type="NCBI Taxonomy" id="1631477"/>
    <lineage>
        <taxon>Bacteria</taxon>
        <taxon>Bacillati</taxon>
        <taxon>Actinomycetota</taxon>
        <taxon>Actinomycetes</taxon>
        <taxon>Micrococcales</taxon>
        <taxon>Microbacteriaceae</taxon>
        <taxon>Microbacterium</taxon>
    </lineage>
</organism>
<keyword evidence="3" id="KW-1185">Reference proteome</keyword>
<comment type="caution">
    <text evidence="2">The sequence shown here is derived from an EMBL/GenBank/DDBJ whole genome shotgun (WGS) entry which is preliminary data.</text>
</comment>
<name>A0A5J5J2S8_9MICO</name>
<reference evidence="3" key="1">
    <citation type="submission" date="2019-09" db="EMBL/GenBank/DDBJ databases">
        <title>Mumia zhuanghuii sp. nov. isolated from the intestinal contents of plateau pika (Ochotona curzoniae) in the Qinghai-Tibet plateau of China.</title>
        <authorList>
            <person name="Tian Z."/>
        </authorList>
    </citation>
    <scope>NUCLEOTIDE SEQUENCE [LARGE SCALE GENOMIC DNA]</scope>
    <source>
        <strain evidence="3">JCM 30598</strain>
    </source>
</reference>
<evidence type="ECO:0000259" key="1">
    <source>
        <dbReference type="Pfam" id="PF05305"/>
    </source>
</evidence>